<dbReference type="RefSeq" id="WP_345302985.1">
    <property type="nucleotide sequence ID" value="NZ_BAABJE010000007.1"/>
</dbReference>
<feature type="transmembrane region" description="Helical" evidence="1">
    <location>
        <begin position="106"/>
        <end position="126"/>
    </location>
</feature>
<feature type="transmembrane region" description="Helical" evidence="1">
    <location>
        <begin position="132"/>
        <end position="152"/>
    </location>
</feature>
<reference evidence="3" key="1">
    <citation type="journal article" date="2019" name="Int. J. Syst. Evol. Microbiol.">
        <title>The Global Catalogue of Microorganisms (GCM) 10K type strain sequencing project: providing services to taxonomists for standard genome sequencing and annotation.</title>
        <authorList>
            <consortium name="The Broad Institute Genomics Platform"/>
            <consortium name="The Broad Institute Genome Sequencing Center for Infectious Disease"/>
            <person name="Wu L."/>
            <person name="Ma J."/>
        </authorList>
    </citation>
    <scope>NUCLEOTIDE SEQUENCE [LARGE SCALE GENOMIC DNA]</scope>
    <source>
        <strain evidence="3">JCM 18204</strain>
    </source>
</reference>
<dbReference type="InterPro" id="IPR021125">
    <property type="entry name" value="DUF2127"/>
</dbReference>
<dbReference type="Proteomes" id="UP001499959">
    <property type="component" value="Unassembled WGS sequence"/>
</dbReference>
<protein>
    <submittedName>
        <fullName evidence="2">DUF2127 domain-containing protein</fullName>
    </submittedName>
</protein>
<sequence length="163" mass="17638">MRPTSVYDPSPRAHPGLHVIALIELGKGMLASASAIALAAVGPAPIRAVIASVGERLHFDPHHSALGRLLVHITPDTVLLAATAIGVYAALRFVLFYGLWRVRAWASWLGAFAAALYVPFCVYALWRYPGWPTLAVLMLNLAIVGVLVRDLMKRRRAARLAAP</sequence>
<keyword evidence="1" id="KW-0472">Membrane</keyword>
<keyword evidence="1" id="KW-1133">Transmembrane helix</keyword>
<name>A0ABP9BAM8_9GAMM</name>
<evidence type="ECO:0000313" key="3">
    <source>
        <dbReference type="Proteomes" id="UP001499959"/>
    </source>
</evidence>
<keyword evidence="1" id="KW-0812">Transmembrane</keyword>
<feature type="transmembrane region" description="Helical" evidence="1">
    <location>
        <begin position="78"/>
        <end position="99"/>
    </location>
</feature>
<evidence type="ECO:0000313" key="2">
    <source>
        <dbReference type="EMBL" id="GAA4792927.1"/>
    </source>
</evidence>
<gene>
    <name evidence="2" type="ORF">GCM10023307_18020</name>
</gene>
<evidence type="ECO:0000256" key="1">
    <source>
        <dbReference type="SAM" id="Phobius"/>
    </source>
</evidence>
<dbReference type="Pfam" id="PF09900">
    <property type="entry name" value="DUF2127"/>
    <property type="match status" value="1"/>
</dbReference>
<keyword evidence="3" id="KW-1185">Reference proteome</keyword>
<accession>A0ABP9BAM8</accession>
<dbReference type="EMBL" id="BAABJE010000007">
    <property type="protein sequence ID" value="GAA4792927.1"/>
    <property type="molecule type" value="Genomic_DNA"/>
</dbReference>
<comment type="caution">
    <text evidence="2">The sequence shown here is derived from an EMBL/GenBank/DDBJ whole genome shotgun (WGS) entry which is preliminary data.</text>
</comment>
<organism evidence="2 3">
    <name type="scientific">Lysobacter hankyongensis</name>
    <dbReference type="NCBI Taxonomy" id="1176535"/>
    <lineage>
        <taxon>Bacteria</taxon>
        <taxon>Pseudomonadati</taxon>
        <taxon>Pseudomonadota</taxon>
        <taxon>Gammaproteobacteria</taxon>
        <taxon>Lysobacterales</taxon>
        <taxon>Lysobacteraceae</taxon>
        <taxon>Lysobacter</taxon>
    </lineage>
</organism>
<proteinExistence type="predicted"/>